<protein>
    <submittedName>
        <fullName evidence="1">Phenmedipham hydrolase</fullName>
    </submittedName>
</protein>
<dbReference type="EMBL" id="VUJX02000002">
    <property type="protein sequence ID" value="KAL0940756.1"/>
    <property type="molecule type" value="Genomic_DNA"/>
</dbReference>
<reference evidence="1 2" key="1">
    <citation type="journal article" date="2020" name="Phytopathology">
        <title>Genome Sequence Resources of Colletotrichum truncatum, C. plurivorum, C. musicola, and C. sojae: Four Species Pathogenic to Soybean (Glycine max).</title>
        <authorList>
            <person name="Rogerio F."/>
            <person name="Boufleur T.R."/>
            <person name="Ciampi-Guillardi M."/>
            <person name="Sukno S.A."/>
            <person name="Thon M.R."/>
            <person name="Massola Junior N.S."/>
            <person name="Baroncelli R."/>
        </authorList>
    </citation>
    <scope>NUCLEOTIDE SEQUENCE [LARGE SCALE GENOMIC DNA]</scope>
    <source>
        <strain evidence="1 2">CMES1059</strain>
    </source>
</reference>
<dbReference type="Proteomes" id="UP000805649">
    <property type="component" value="Unassembled WGS sequence"/>
</dbReference>
<keyword evidence="2" id="KW-1185">Reference proteome</keyword>
<sequence length="578" mass="62393">MKDAESQPPTARLDQGTYIGTTLTNSDLPRRVHAFLGVPYAKCVRLSHAEHLPASSETFDASEYGPACPTADPSFPASEDCLSANIFRPIPQGSDDVAVKMLPVLVYVHGGAFNFGRGADRNLAAFVAFAKTDVIAVSFNYRLGPLGFLPSGIAQKAGVANLGLLDQRALLEWVHRNIIRFGGDAGNVTVMGFSAGAHSLGHHVLSPPSRKLFRRAILESGAPTARSVLASKHPRNEAQLARFLYHASLPQHLPSDQILSSIRSLSLPKLLEASLAVWSECAPSVEWPFQPSIDGDAGENTIIPDMPIRTWTSPNLPAPPPLITGFNSSEGTNFVPASASSSTAFKDFFAKLIPSLTPDDLETLDRLYPPASTYPSPPTRHHGTEFRRLAHAYGHYGYIAPLLHSAHFASRNGAPVWVYEYAAHADLGAANHGDHVPAATHDSDTLSPERTPGLWAVSDAMHSYWSSFVASGDETESGPNNQANPSGVAWPRFISPFGEAPGGSEDHIPRDAEDETRGKILVFGEGNDEFMGRLGQRRPGTVARVRTLTEAELRQFRFWWDRVGLSEGMGGADDGSKL</sequence>
<organism evidence="1 2">
    <name type="scientific">Colletotrichum truncatum</name>
    <name type="common">Anthracnose fungus</name>
    <name type="synonym">Colletotrichum capsici</name>
    <dbReference type="NCBI Taxonomy" id="5467"/>
    <lineage>
        <taxon>Eukaryota</taxon>
        <taxon>Fungi</taxon>
        <taxon>Dikarya</taxon>
        <taxon>Ascomycota</taxon>
        <taxon>Pezizomycotina</taxon>
        <taxon>Sordariomycetes</taxon>
        <taxon>Hypocreomycetidae</taxon>
        <taxon>Glomerellales</taxon>
        <taxon>Glomerellaceae</taxon>
        <taxon>Colletotrichum</taxon>
        <taxon>Colletotrichum truncatum species complex</taxon>
    </lineage>
</organism>
<evidence type="ECO:0000313" key="1">
    <source>
        <dbReference type="EMBL" id="KAL0940756.1"/>
    </source>
</evidence>
<name>A0ACC3Z9I7_COLTU</name>
<gene>
    <name evidence="1" type="ORF">CTRU02_203519</name>
</gene>
<proteinExistence type="predicted"/>
<evidence type="ECO:0000313" key="2">
    <source>
        <dbReference type="Proteomes" id="UP000805649"/>
    </source>
</evidence>
<comment type="caution">
    <text evidence="1">The sequence shown here is derived from an EMBL/GenBank/DDBJ whole genome shotgun (WGS) entry which is preliminary data.</text>
</comment>
<accession>A0ACC3Z9I7</accession>
<keyword evidence="1" id="KW-0378">Hydrolase</keyword>